<dbReference type="Ensembl" id="ENSPTET00000039794.1">
    <property type="protein sequence ID" value="ENSPTEP00000028517.1"/>
    <property type="gene ID" value="ENSPTEG00000028156.1"/>
</dbReference>
<name>A0A8C9I3G7_9PRIM</name>
<proteinExistence type="predicted"/>
<dbReference type="AlphaFoldDB" id="A0A8C9I3G7"/>
<sequence length="73" mass="8945">MDTQKDVQPPKQKPMTYICIYIYNEIKYRDPIRFRECVYKITYKKRFCEFGRSLLLSKYLLVQYSCVLDCSRL</sequence>
<evidence type="ECO:0000313" key="1">
    <source>
        <dbReference type="Ensembl" id="ENSPTEP00000028517.1"/>
    </source>
</evidence>
<organism evidence="1 2">
    <name type="scientific">Piliocolobus tephrosceles</name>
    <name type="common">Ugandan red Colobus</name>
    <dbReference type="NCBI Taxonomy" id="591936"/>
    <lineage>
        <taxon>Eukaryota</taxon>
        <taxon>Metazoa</taxon>
        <taxon>Chordata</taxon>
        <taxon>Craniata</taxon>
        <taxon>Vertebrata</taxon>
        <taxon>Euteleostomi</taxon>
        <taxon>Mammalia</taxon>
        <taxon>Eutheria</taxon>
        <taxon>Euarchontoglires</taxon>
        <taxon>Primates</taxon>
        <taxon>Haplorrhini</taxon>
        <taxon>Catarrhini</taxon>
        <taxon>Cercopithecidae</taxon>
        <taxon>Colobinae</taxon>
        <taxon>Piliocolobus</taxon>
    </lineage>
</organism>
<dbReference type="Gene3D" id="2.20.28.30">
    <property type="entry name" value="RNA polymerase ii, chain L"/>
    <property type="match status" value="1"/>
</dbReference>
<dbReference type="Proteomes" id="UP000694416">
    <property type="component" value="Unplaced"/>
</dbReference>
<protein>
    <submittedName>
        <fullName evidence="1">Uncharacterized protein</fullName>
    </submittedName>
</protein>
<reference evidence="1" key="1">
    <citation type="submission" date="2025-08" db="UniProtKB">
        <authorList>
            <consortium name="Ensembl"/>
        </authorList>
    </citation>
    <scope>IDENTIFICATION</scope>
</reference>
<keyword evidence="2" id="KW-1185">Reference proteome</keyword>
<accession>A0A8C9I3G7</accession>
<reference evidence="1" key="2">
    <citation type="submission" date="2025-09" db="UniProtKB">
        <authorList>
            <consortium name="Ensembl"/>
        </authorList>
    </citation>
    <scope>IDENTIFICATION</scope>
</reference>
<evidence type="ECO:0000313" key="2">
    <source>
        <dbReference type="Proteomes" id="UP000694416"/>
    </source>
</evidence>